<evidence type="ECO:0000256" key="23">
    <source>
        <dbReference type="RuleBase" id="RU000488"/>
    </source>
</evidence>
<dbReference type="InterPro" id="IPR050567">
    <property type="entry name" value="Mitochondrial_Carrier"/>
</dbReference>
<evidence type="ECO:0000256" key="15">
    <source>
        <dbReference type="ARBA" id="ARBA00051921"/>
    </source>
</evidence>
<evidence type="ECO:0000256" key="1">
    <source>
        <dbReference type="ARBA" id="ARBA00004448"/>
    </source>
</evidence>
<dbReference type="RefSeq" id="XP_003743595.1">
    <property type="nucleotide sequence ID" value="XM_003743547.1"/>
</dbReference>
<proteinExistence type="inferred from homology"/>
<keyword evidence="6" id="KW-0999">Mitochondrion inner membrane</keyword>
<keyword evidence="10 22" id="KW-0472">Membrane</keyword>
<protein>
    <recommendedName>
        <fullName evidence="17">Mitochondrial basic amino acids transporter</fullName>
    </recommendedName>
    <alternativeName>
        <fullName evidence="21">Carnitine/acylcarnitine translocase-like</fullName>
    </alternativeName>
    <alternativeName>
        <fullName evidence="20">Mitochondrial carnitine/acylcarnitine carrier protein CACL</fullName>
    </alternativeName>
    <alternativeName>
        <fullName evidence="19">Mitochondrial ornithine transporter 3</fullName>
    </alternativeName>
    <alternativeName>
        <fullName evidence="18">Solute carrier family 25 member 29</fullName>
    </alternativeName>
</protein>
<dbReference type="Pfam" id="PF00153">
    <property type="entry name" value="Mito_carr"/>
    <property type="match status" value="3"/>
</dbReference>
<evidence type="ECO:0000256" key="16">
    <source>
        <dbReference type="ARBA" id="ARBA00052673"/>
    </source>
</evidence>
<reference evidence="25" key="1">
    <citation type="submission" date="2025-08" db="UniProtKB">
        <authorList>
            <consortium name="RefSeq"/>
        </authorList>
    </citation>
    <scope>IDENTIFICATION</scope>
</reference>
<dbReference type="GeneID" id="100907373"/>
<keyword evidence="9" id="KW-0496">Mitochondrion</keyword>
<dbReference type="GO" id="GO:0005289">
    <property type="term" value="F:high-affinity L-arginine transmembrane transporter activity"/>
    <property type="evidence" value="ECO:0007669"/>
    <property type="project" value="TreeGrafter"/>
</dbReference>
<evidence type="ECO:0000256" key="8">
    <source>
        <dbReference type="ARBA" id="ARBA00022989"/>
    </source>
</evidence>
<evidence type="ECO:0000256" key="21">
    <source>
        <dbReference type="ARBA" id="ARBA00080567"/>
    </source>
</evidence>
<dbReference type="AlphaFoldDB" id="A0AAJ6QTV1"/>
<dbReference type="Proteomes" id="UP000694867">
    <property type="component" value="Unplaced"/>
</dbReference>
<evidence type="ECO:0000313" key="25">
    <source>
        <dbReference type="RefSeq" id="XP_003743595.1"/>
    </source>
</evidence>
<dbReference type="InterPro" id="IPR023395">
    <property type="entry name" value="MCP_dom_sf"/>
</dbReference>
<sequence length="327" mass="35556">MDFVAGCIGGCAGVLVGHPFDTVKVRLQTQDPRNPVYRGTFHCLRSIIAKDSVSGLFRGMSSPMVGVSVVNAIVFGVYGCTSRQFSDQDSLKTHFVAGMVAGSVQSFVTSPLELVKTRLQVQADTTPTAITQRATYAGPADCVRRIVLREGGLRALTRGLGSTLLRDGPALGAYFASYEFFTNSSMFRSDDEQNLSTSALLMAGGLAGVVSWVVSYPVDVIKSRIQSSATAKGLTQTARSMYAQEGGRSFFRGLNSALIRAYPTNAAIFFTVSFVQDLHAKYVSGKAALVKAEERIVETVQQQMHFHLHYHQLGERMHLPTISNHYH</sequence>
<dbReference type="PRINTS" id="PR00926">
    <property type="entry name" value="MITOCARRIER"/>
</dbReference>
<evidence type="ECO:0000256" key="9">
    <source>
        <dbReference type="ARBA" id="ARBA00023128"/>
    </source>
</evidence>
<dbReference type="PANTHER" id="PTHR45624:SF61">
    <property type="entry name" value="MITOCHONDRIAL BASIC AMINO ACIDS TRANSPORTER"/>
    <property type="match status" value="1"/>
</dbReference>
<dbReference type="FunFam" id="1.50.40.10:FF:000037">
    <property type="entry name" value="Solute carrier family 25 member 29"/>
    <property type="match status" value="1"/>
</dbReference>
<evidence type="ECO:0000256" key="14">
    <source>
        <dbReference type="ARBA" id="ARBA00051045"/>
    </source>
</evidence>
<comment type="catalytic activity">
    <reaction evidence="13">
        <text>L-histidine(out) + L-arginine(in) = L-histidine(in) + L-arginine(out)</text>
        <dbReference type="Rhea" id="RHEA:71063"/>
        <dbReference type="ChEBI" id="CHEBI:32682"/>
        <dbReference type="ChEBI" id="CHEBI:57595"/>
    </reaction>
</comment>
<organism evidence="24 25">
    <name type="scientific">Galendromus occidentalis</name>
    <name type="common">western predatory mite</name>
    <dbReference type="NCBI Taxonomy" id="34638"/>
    <lineage>
        <taxon>Eukaryota</taxon>
        <taxon>Metazoa</taxon>
        <taxon>Ecdysozoa</taxon>
        <taxon>Arthropoda</taxon>
        <taxon>Chelicerata</taxon>
        <taxon>Arachnida</taxon>
        <taxon>Acari</taxon>
        <taxon>Parasitiformes</taxon>
        <taxon>Mesostigmata</taxon>
        <taxon>Gamasina</taxon>
        <taxon>Phytoseioidea</taxon>
        <taxon>Phytoseiidae</taxon>
        <taxon>Typhlodrominae</taxon>
        <taxon>Galendromus</taxon>
    </lineage>
</organism>
<keyword evidence="4 22" id="KW-0812">Transmembrane</keyword>
<dbReference type="Gene3D" id="1.50.40.10">
    <property type="entry name" value="Mitochondrial carrier domain"/>
    <property type="match status" value="2"/>
</dbReference>
<evidence type="ECO:0000256" key="2">
    <source>
        <dbReference type="ARBA" id="ARBA00006375"/>
    </source>
</evidence>
<comment type="catalytic activity">
    <reaction evidence="15">
        <text>L-ornithine(in) + L-arginine(out) = L-ornithine(out) + L-arginine(in)</text>
        <dbReference type="Rhea" id="RHEA:34991"/>
        <dbReference type="ChEBI" id="CHEBI:32682"/>
        <dbReference type="ChEBI" id="CHEBI:46911"/>
    </reaction>
</comment>
<comment type="catalytic activity">
    <reaction evidence="11">
        <text>L-lysine(out) + L-arginine(in) = L-lysine(in) + L-arginine(out)</text>
        <dbReference type="Rhea" id="RHEA:70827"/>
        <dbReference type="ChEBI" id="CHEBI:32551"/>
        <dbReference type="ChEBI" id="CHEBI:32682"/>
    </reaction>
</comment>
<evidence type="ECO:0000256" key="10">
    <source>
        <dbReference type="ARBA" id="ARBA00023136"/>
    </source>
</evidence>
<name>A0AAJ6QTV1_9ACAR</name>
<gene>
    <name evidence="25" type="primary">LOC100907373</name>
</gene>
<dbReference type="PROSITE" id="PS50920">
    <property type="entry name" value="SOLCAR"/>
    <property type="match status" value="3"/>
</dbReference>
<comment type="catalytic activity">
    <reaction evidence="14">
        <text>L-homoarginine(in) + L-arginine(out) = L-homoarginine(out) + L-arginine(in)</text>
        <dbReference type="Rhea" id="RHEA:72799"/>
        <dbReference type="ChEBI" id="CHEBI:32682"/>
        <dbReference type="ChEBI" id="CHEBI:143006"/>
    </reaction>
</comment>
<evidence type="ECO:0000256" key="5">
    <source>
        <dbReference type="ARBA" id="ARBA00022737"/>
    </source>
</evidence>
<feature type="repeat" description="Solcar" evidence="22">
    <location>
        <begin position="1"/>
        <end position="84"/>
    </location>
</feature>
<dbReference type="KEGG" id="goe:100907373"/>
<evidence type="ECO:0000256" key="18">
    <source>
        <dbReference type="ARBA" id="ARBA00076491"/>
    </source>
</evidence>
<feature type="repeat" description="Solcar" evidence="22">
    <location>
        <begin position="89"/>
        <end position="184"/>
    </location>
</feature>
<dbReference type="SUPFAM" id="SSF103506">
    <property type="entry name" value="Mitochondrial carrier"/>
    <property type="match status" value="1"/>
</dbReference>
<dbReference type="GO" id="GO:1990575">
    <property type="term" value="P:mitochondrial L-ornithine transmembrane transport"/>
    <property type="evidence" value="ECO:0007669"/>
    <property type="project" value="TreeGrafter"/>
</dbReference>
<evidence type="ECO:0000256" key="12">
    <source>
        <dbReference type="ARBA" id="ARBA00050592"/>
    </source>
</evidence>
<accession>A0AAJ6QTV1</accession>
<evidence type="ECO:0000256" key="20">
    <source>
        <dbReference type="ARBA" id="ARBA00079387"/>
    </source>
</evidence>
<comment type="subcellular location">
    <subcellularLocation>
        <location evidence="1">Mitochondrion inner membrane</location>
        <topology evidence="1">Multi-pass membrane protein</topology>
    </subcellularLocation>
</comment>
<evidence type="ECO:0000256" key="11">
    <source>
        <dbReference type="ARBA" id="ARBA00049090"/>
    </source>
</evidence>
<keyword evidence="5" id="KW-0677">Repeat</keyword>
<evidence type="ECO:0000313" key="24">
    <source>
        <dbReference type="Proteomes" id="UP000694867"/>
    </source>
</evidence>
<keyword evidence="7" id="KW-0029">Amino-acid transport</keyword>
<comment type="catalytic activity">
    <reaction evidence="12">
        <text>L-histidine(out) = L-histidine(in)</text>
        <dbReference type="Rhea" id="RHEA:72807"/>
        <dbReference type="ChEBI" id="CHEBI:57595"/>
    </reaction>
</comment>
<evidence type="ECO:0000256" key="7">
    <source>
        <dbReference type="ARBA" id="ARBA00022970"/>
    </source>
</evidence>
<evidence type="ECO:0000256" key="4">
    <source>
        <dbReference type="ARBA" id="ARBA00022692"/>
    </source>
</evidence>
<dbReference type="InterPro" id="IPR002067">
    <property type="entry name" value="MCP"/>
</dbReference>
<keyword evidence="3 23" id="KW-0813">Transport</keyword>
<dbReference type="PANTHER" id="PTHR45624">
    <property type="entry name" value="MITOCHONDRIAL BASIC AMINO ACIDS TRANSPORTER-RELATED"/>
    <property type="match status" value="1"/>
</dbReference>
<evidence type="ECO:0000256" key="6">
    <source>
        <dbReference type="ARBA" id="ARBA00022792"/>
    </source>
</evidence>
<keyword evidence="24" id="KW-1185">Reference proteome</keyword>
<evidence type="ECO:0000256" key="22">
    <source>
        <dbReference type="PROSITE-ProRule" id="PRU00282"/>
    </source>
</evidence>
<evidence type="ECO:0000256" key="13">
    <source>
        <dbReference type="ARBA" id="ARBA00050768"/>
    </source>
</evidence>
<comment type="similarity">
    <text evidence="2 23">Belongs to the mitochondrial carrier (TC 2.A.29) family.</text>
</comment>
<evidence type="ECO:0000256" key="17">
    <source>
        <dbReference type="ARBA" id="ARBA00071763"/>
    </source>
</evidence>
<feature type="repeat" description="Solcar" evidence="22">
    <location>
        <begin position="195"/>
        <end position="278"/>
    </location>
</feature>
<dbReference type="InterPro" id="IPR018108">
    <property type="entry name" value="MCP_transmembrane"/>
</dbReference>
<evidence type="ECO:0000256" key="3">
    <source>
        <dbReference type="ARBA" id="ARBA00022448"/>
    </source>
</evidence>
<dbReference type="GO" id="GO:0005743">
    <property type="term" value="C:mitochondrial inner membrane"/>
    <property type="evidence" value="ECO:0007669"/>
    <property type="project" value="UniProtKB-SubCell"/>
</dbReference>
<evidence type="ECO:0000256" key="19">
    <source>
        <dbReference type="ARBA" id="ARBA00078745"/>
    </source>
</evidence>
<keyword evidence="8" id="KW-1133">Transmembrane helix</keyword>
<comment type="catalytic activity">
    <reaction evidence="16">
        <text>N(omega)-methyl-L-arginine(in) + L-arginine(out) = N(omega)-methyl-L-arginine(out) + L-arginine(in)</text>
        <dbReference type="Rhea" id="RHEA:72803"/>
        <dbReference type="ChEBI" id="CHEBI:32682"/>
        <dbReference type="ChEBI" id="CHEBI:114953"/>
    </reaction>
</comment>